<reference evidence="3 4" key="1">
    <citation type="submission" date="2023-07" db="EMBL/GenBank/DDBJ databases">
        <title>Functional and genomic diversity of the sorghum phyllosphere microbiome.</title>
        <authorList>
            <person name="Shade A."/>
        </authorList>
    </citation>
    <scope>NUCLEOTIDE SEQUENCE [LARGE SCALE GENOMIC DNA]</scope>
    <source>
        <strain evidence="3 4">SORGH_AS_0892</strain>
    </source>
</reference>
<feature type="domain" description="Transposase IS116/IS110/IS902 C-terminal" evidence="2">
    <location>
        <begin position="193"/>
        <end position="278"/>
    </location>
</feature>
<sequence length="329" mass="36548">MKFIGIDISKSTFVAAYPQLKGYQTHTYTNDIKGVKKFISSLSVADHQCVLEATGNYGTLLLYMLCEQNIAASLVNPKQIKHFARMMMAVTKTDDVDARLIALYGEKMHPPVYKVPAEAVILMKHKKVVLRQLKKQLTSLTNLRGSFTVLPRIDKNSLKALDKTIAFIEKQIGGLEADIVNIANEEFSKQIKSLTSVKGIGITLATSLIISTAGFTQFENPKQLSRYIGICPTYQQSGTSINIKGTINRNGDSDLRSLLYIASWSAIRYNQACRETYQRLKAKGKPSKVALIAVANKLVRQAFAICKAESIYIDGYISKKEKTSNFSCI</sequence>
<protein>
    <submittedName>
        <fullName evidence="3">Transposase</fullName>
    </submittedName>
</protein>
<gene>
    <name evidence="3" type="ORF">QE382_002853</name>
</gene>
<proteinExistence type="predicted"/>
<name>A0ABU0U7D5_9SPHI</name>
<keyword evidence="4" id="KW-1185">Reference proteome</keyword>
<evidence type="ECO:0000313" key="3">
    <source>
        <dbReference type="EMBL" id="MDQ1150869.1"/>
    </source>
</evidence>
<dbReference type="PANTHER" id="PTHR33055">
    <property type="entry name" value="TRANSPOSASE FOR INSERTION SEQUENCE ELEMENT IS1111A"/>
    <property type="match status" value="1"/>
</dbReference>
<dbReference type="Pfam" id="PF01548">
    <property type="entry name" value="DEDD_Tnp_IS110"/>
    <property type="match status" value="1"/>
</dbReference>
<dbReference type="NCBIfam" id="NF033542">
    <property type="entry name" value="transpos_IS110"/>
    <property type="match status" value="1"/>
</dbReference>
<dbReference type="InterPro" id="IPR002525">
    <property type="entry name" value="Transp_IS110-like_N"/>
</dbReference>
<dbReference type="Pfam" id="PF02371">
    <property type="entry name" value="Transposase_20"/>
    <property type="match status" value="1"/>
</dbReference>
<dbReference type="RefSeq" id="WP_293882805.1">
    <property type="nucleotide sequence ID" value="NZ_JAUTBA010000001.1"/>
</dbReference>
<organism evidence="3 4">
    <name type="scientific">Sphingobacterium zeae</name>
    <dbReference type="NCBI Taxonomy" id="1776859"/>
    <lineage>
        <taxon>Bacteria</taxon>
        <taxon>Pseudomonadati</taxon>
        <taxon>Bacteroidota</taxon>
        <taxon>Sphingobacteriia</taxon>
        <taxon>Sphingobacteriales</taxon>
        <taxon>Sphingobacteriaceae</taxon>
        <taxon>Sphingobacterium</taxon>
    </lineage>
</organism>
<dbReference type="Proteomes" id="UP001244640">
    <property type="component" value="Unassembled WGS sequence"/>
</dbReference>
<accession>A0ABU0U7D5</accession>
<comment type="caution">
    <text evidence="3">The sequence shown here is derived from an EMBL/GenBank/DDBJ whole genome shotgun (WGS) entry which is preliminary data.</text>
</comment>
<dbReference type="EMBL" id="JAUTBA010000001">
    <property type="protein sequence ID" value="MDQ1150869.1"/>
    <property type="molecule type" value="Genomic_DNA"/>
</dbReference>
<dbReference type="InterPro" id="IPR047650">
    <property type="entry name" value="Transpos_IS110"/>
</dbReference>
<evidence type="ECO:0000259" key="2">
    <source>
        <dbReference type="Pfam" id="PF02371"/>
    </source>
</evidence>
<evidence type="ECO:0000259" key="1">
    <source>
        <dbReference type="Pfam" id="PF01548"/>
    </source>
</evidence>
<dbReference type="PANTHER" id="PTHR33055:SF3">
    <property type="entry name" value="PUTATIVE TRANSPOSASE FOR IS117-RELATED"/>
    <property type="match status" value="1"/>
</dbReference>
<evidence type="ECO:0000313" key="4">
    <source>
        <dbReference type="Proteomes" id="UP001244640"/>
    </source>
</evidence>
<feature type="domain" description="Transposase IS110-like N-terminal" evidence="1">
    <location>
        <begin position="4"/>
        <end position="142"/>
    </location>
</feature>
<dbReference type="InterPro" id="IPR003346">
    <property type="entry name" value="Transposase_20"/>
</dbReference>